<comment type="similarity">
    <text evidence="1 13">Belongs to the class-I pyridine nucleotide-disulfide oxidoreductase family.</text>
</comment>
<dbReference type="FunFam" id="3.30.390.30:FF:000004">
    <property type="entry name" value="Thioredoxin reductase 1, cytoplasmic"/>
    <property type="match status" value="1"/>
</dbReference>
<dbReference type="STRING" id="41875.K8E8Y7"/>
<protein>
    <recommendedName>
        <fullName evidence="2">thioredoxin-disulfide reductase (NADPH)</fullName>
        <ecNumber evidence="2">1.8.1.9</ecNumber>
    </recommendedName>
</protein>
<dbReference type="InterPro" id="IPR016156">
    <property type="entry name" value="FAD/NAD-linked_Rdtase_dimer_sf"/>
</dbReference>
<evidence type="ECO:0000313" key="16">
    <source>
        <dbReference type="EMBL" id="CCO14081.1"/>
    </source>
</evidence>
<dbReference type="GO" id="GO:0006749">
    <property type="term" value="P:glutathione metabolic process"/>
    <property type="evidence" value="ECO:0007669"/>
    <property type="project" value="TreeGrafter"/>
</dbReference>
<dbReference type="GO" id="GO:0005829">
    <property type="term" value="C:cytosol"/>
    <property type="evidence" value="ECO:0007669"/>
    <property type="project" value="TreeGrafter"/>
</dbReference>
<feature type="binding site" evidence="11">
    <location>
        <position position="74"/>
    </location>
    <ligand>
        <name>FAD</name>
        <dbReference type="ChEBI" id="CHEBI:57692"/>
    </ligand>
</feature>
<evidence type="ECO:0000256" key="11">
    <source>
        <dbReference type="PIRSR" id="PIRSR000350-3"/>
    </source>
</evidence>
<accession>K8E8Y7</accession>
<evidence type="ECO:0000256" key="5">
    <source>
        <dbReference type="ARBA" id="ARBA00022857"/>
    </source>
</evidence>
<dbReference type="PROSITE" id="PS00076">
    <property type="entry name" value="PYRIDINE_REDOX_1"/>
    <property type="match status" value="1"/>
</dbReference>
<dbReference type="PANTHER" id="PTHR42737">
    <property type="entry name" value="GLUTATHIONE REDUCTASE"/>
    <property type="match status" value="1"/>
</dbReference>
<evidence type="ECO:0000256" key="7">
    <source>
        <dbReference type="ARBA" id="ARBA00023002"/>
    </source>
</evidence>
<organism evidence="16 17">
    <name type="scientific">Bathycoccus prasinos</name>
    <dbReference type="NCBI Taxonomy" id="41875"/>
    <lineage>
        <taxon>Eukaryota</taxon>
        <taxon>Viridiplantae</taxon>
        <taxon>Chlorophyta</taxon>
        <taxon>Mamiellophyceae</taxon>
        <taxon>Mamiellales</taxon>
        <taxon>Bathycoccaceae</taxon>
        <taxon>Bathycoccus</taxon>
    </lineage>
</organism>
<dbReference type="PANTHER" id="PTHR42737:SF8">
    <property type="entry name" value="THIOREDOXIN-DISULFIDE REDUCTASE"/>
    <property type="match status" value="1"/>
</dbReference>
<keyword evidence="17" id="KW-1185">Reference proteome</keyword>
<dbReference type="InterPro" id="IPR023753">
    <property type="entry name" value="FAD/NAD-binding_dom"/>
</dbReference>
<dbReference type="Proteomes" id="UP000198341">
    <property type="component" value="Chromosome 1"/>
</dbReference>
<evidence type="ECO:0000256" key="9">
    <source>
        <dbReference type="ARBA" id="ARBA00023284"/>
    </source>
</evidence>
<evidence type="ECO:0000256" key="6">
    <source>
        <dbReference type="ARBA" id="ARBA00022933"/>
    </source>
</evidence>
<dbReference type="KEGG" id="bpg:Bathy01g03700"/>
<reference evidence="16 17" key="1">
    <citation type="submission" date="2011-10" db="EMBL/GenBank/DDBJ databases">
        <authorList>
            <person name="Genoscope - CEA"/>
        </authorList>
    </citation>
    <scope>NUCLEOTIDE SEQUENCE [LARGE SCALE GENOMIC DNA]</scope>
    <source>
        <strain evidence="16 17">RCC 1105</strain>
    </source>
</reference>
<keyword evidence="11" id="KW-0520">NAD</keyword>
<dbReference type="InterPro" id="IPR004099">
    <property type="entry name" value="Pyr_nucl-diS_OxRdtase_dimer"/>
</dbReference>
<dbReference type="Gene3D" id="3.30.390.30">
    <property type="match status" value="1"/>
</dbReference>
<dbReference type="GO" id="GO:0004362">
    <property type="term" value="F:glutathione-disulfide reductase (NADPH) activity"/>
    <property type="evidence" value="ECO:0007669"/>
    <property type="project" value="TreeGrafter"/>
</dbReference>
<feature type="binding site" evidence="11">
    <location>
        <position position="295"/>
    </location>
    <ligand>
        <name>NAD(+)</name>
        <dbReference type="ChEBI" id="CHEBI:57540"/>
    </ligand>
</feature>
<dbReference type="GO" id="GO:0034599">
    <property type="term" value="P:cellular response to oxidative stress"/>
    <property type="evidence" value="ECO:0007669"/>
    <property type="project" value="TreeGrafter"/>
</dbReference>
<dbReference type="PRINTS" id="PR00368">
    <property type="entry name" value="FADPNR"/>
</dbReference>
<dbReference type="InterPro" id="IPR006338">
    <property type="entry name" value="Thioredoxin/glutathione_Rdtase"/>
</dbReference>
<evidence type="ECO:0000256" key="3">
    <source>
        <dbReference type="ARBA" id="ARBA00022630"/>
    </source>
</evidence>
<dbReference type="InterPro" id="IPR001100">
    <property type="entry name" value="Pyr_nuc-diS_OxRdtase"/>
</dbReference>
<keyword evidence="4 11" id="KW-0274">FAD</keyword>
<dbReference type="FunFam" id="3.50.50.60:FF:000190">
    <property type="entry name" value="Thioredoxin reductase"/>
    <property type="match status" value="1"/>
</dbReference>
<evidence type="ECO:0000256" key="1">
    <source>
        <dbReference type="ARBA" id="ARBA00007532"/>
    </source>
</evidence>
<dbReference type="Gene3D" id="3.50.50.60">
    <property type="entry name" value="FAD/NAD(P)-binding domain"/>
    <property type="match status" value="2"/>
</dbReference>
<dbReference type="eggNOG" id="KOG4716">
    <property type="taxonomic scope" value="Eukaryota"/>
</dbReference>
<feature type="active site" description="Proton acceptor" evidence="10">
    <location>
        <position position="486"/>
    </location>
</feature>
<evidence type="ECO:0000259" key="14">
    <source>
        <dbReference type="Pfam" id="PF02852"/>
    </source>
</evidence>
<evidence type="ECO:0000313" key="17">
    <source>
        <dbReference type="Proteomes" id="UP000198341"/>
    </source>
</evidence>
<feature type="binding site" evidence="11">
    <location>
        <position position="336"/>
    </location>
    <ligand>
        <name>FAD</name>
        <dbReference type="ChEBI" id="CHEBI:57692"/>
    </ligand>
</feature>
<evidence type="ECO:0000259" key="15">
    <source>
        <dbReference type="Pfam" id="PF07992"/>
    </source>
</evidence>
<dbReference type="SUPFAM" id="SSF55424">
    <property type="entry name" value="FAD/NAD-linked reductases, dimerisation (C-terminal) domain"/>
    <property type="match status" value="1"/>
</dbReference>
<feature type="disulfide bond" description="Redox-active" evidence="12">
    <location>
        <begin position="65"/>
        <end position="70"/>
    </location>
</feature>
<dbReference type="PRINTS" id="PR00411">
    <property type="entry name" value="PNDRDTASEI"/>
</dbReference>
<dbReference type="NCBIfam" id="TIGR01438">
    <property type="entry name" value="TGR"/>
    <property type="match status" value="1"/>
</dbReference>
<feature type="domain" description="Pyridine nucleotide-disulphide oxidoreductase dimerisation" evidence="14">
    <location>
        <begin position="375"/>
        <end position="496"/>
    </location>
</feature>
<dbReference type="RefSeq" id="XP_007515202.1">
    <property type="nucleotide sequence ID" value="XM_007515140.1"/>
</dbReference>
<keyword evidence="5" id="KW-0521">NADP</keyword>
<evidence type="ECO:0000256" key="8">
    <source>
        <dbReference type="ARBA" id="ARBA00023157"/>
    </source>
</evidence>
<keyword evidence="3 13" id="KW-0285">Flavoprotein</keyword>
<gene>
    <name evidence="16" type="ORF">Bathy01g03700</name>
</gene>
<dbReference type="InterPro" id="IPR036188">
    <property type="entry name" value="FAD/NAD-bd_sf"/>
</dbReference>
<dbReference type="InterPro" id="IPR012999">
    <property type="entry name" value="Pyr_OxRdtase_I_AS"/>
</dbReference>
<name>K8E8Y7_9CHLO</name>
<evidence type="ECO:0000256" key="12">
    <source>
        <dbReference type="PIRSR" id="PIRSR000350-4"/>
    </source>
</evidence>
<evidence type="ECO:0000256" key="4">
    <source>
        <dbReference type="ARBA" id="ARBA00022827"/>
    </source>
</evidence>
<evidence type="ECO:0000256" key="13">
    <source>
        <dbReference type="RuleBase" id="RU003691"/>
    </source>
</evidence>
<keyword evidence="8" id="KW-1015">Disulfide bond</keyword>
<dbReference type="GeneID" id="19018105"/>
<keyword evidence="11" id="KW-0547">Nucleotide-binding</keyword>
<dbReference type="GO" id="GO:0050660">
    <property type="term" value="F:flavin adenine dinucleotide binding"/>
    <property type="evidence" value="ECO:0007669"/>
    <property type="project" value="InterPro"/>
</dbReference>
<dbReference type="EC" id="1.8.1.9" evidence="2"/>
<dbReference type="GO" id="GO:0045454">
    <property type="term" value="P:cell redox homeostasis"/>
    <property type="evidence" value="ECO:0007669"/>
    <property type="project" value="InterPro"/>
</dbReference>
<dbReference type="InterPro" id="IPR046952">
    <property type="entry name" value="GSHR/TRXR-like"/>
</dbReference>
<proteinExistence type="inferred from homology"/>
<feature type="domain" description="FAD/NAD(P)-binding" evidence="15">
    <location>
        <begin position="19"/>
        <end position="352"/>
    </location>
</feature>
<dbReference type="Pfam" id="PF07992">
    <property type="entry name" value="Pyr_redox_2"/>
    <property type="match status" value="1"/>
</dbReference>
<dbReference type="SUPFAM" id="SSF51905">
    <property type="entry name" value="FAD/NAD(P)-binding domain"/>
    <property type="match status" value="1"/>
</dbReference>
<keyword evidence="9 13" id="KW-0676">Redox-active center</keyword>
<keyword evidence="7 13" id="KW-0560">Oxidoreductase</keyword>
<evidence type="ECO:0000256" key="10">
    <source>
        <dbReference type="PIRSR" id="PIRSR000350-2"/>
    </source>
</evidence>
<dbReference type="PIRSF" id="PIRSF000350">
    <property type="entry name" value="Mercury_reductase_MerA"/>
    <property type="match status" value="1"/>
</dbReference>
<dbReference type="EMBL" id="FO082278">
    <property type="protein sequence ID" value="CCO14081.1"/>
    <property type="molecule type" value="Genomic_DNA"/>
</dbReference>
<dbReference type="AlphaFoldDB" id="K8E8Y7"/>
<feature type="binding site" evidence="11">
    <location>
        <begin position="203"/>
        <end position="210"/>
    </location>
    <ligand>
        <name>NAD(+)</name>
        <dbReference type="ChEBI" id="CHEBI:57540"/>
    </ligand>
</feature>
<dbReference type="Pfam" id="PF02852">
    <property type="entry name" value="Pyr_redox_dim"/>
    <property type="match status" value="1"/>
</dbReference>
<keyword evidence="6" id="KW-0712">Selenocysteine</keyword>
<dbReference type="OrthoDB" id="5956163at2759"/>
<dbReference type="GO" id="GO:0004791">
    <property type="term" value="F:thioredoxin-disulfide reductase (NADPH) activity"/>
    <property type="evidence" value="ECO:0007669"/>
    <property type="project" value="UniProtKB-EC"/>
</dbReference>
<sequence>MVEGGESPTSPLMQHGKDYDLIVIGGGSGGLAAAKEAAKHGAKVACFDFVKPSERGTTWGLGGTCVNVGCIPKKLMHQAGILGESFSDANAFGWTVDEKQKHDWGKMVTGIQDHIGSLNFGYRTALREKKVDYKNEYCSFVDANTVKGVNKRGVEKQYTFDKCVIAVGGRPSYLDVPGARELCITSDDVFSLENPPGKTLCVGASYISLETAGFLTALGYDTSVVVRSVFLRGFDAEIAKQIVGHMERHGTRMIRDTTPQKFEKTEDGKIKVEFKNTMFGNKFKEEFDTVVLAVGRDAVTEGLNLPAAGVEFNPKNGKIPCVDEQTNVSHIYAIGDVLDTRQELTPVAIKAGVRLAHRIFGDDGKPKLKMNYDLVPTTVFTPLEYGCVGMSEELAKETYGEENIESFLSYFKPLEWTVNHAAHDNGNMHREDNACFAKVVVNKADSDRVVGLHYLGPNAGEVTQGYAVAMKMNMTKQDLDDTVGIHPTVSEQFTTMSITRSSGEDPQSKGC</sequence>
<comment type="cofactor">
    <cofactor evidence="11">
        <name>FAD</name>
        <dbReference type="ChEBI" id="CHEBI:57692"/>
    </cofactor>
    <text evidence="11">Binds 1 FAD per subunit.</text>
</comment>
<evidence type="ECO:0000256" key="2">
    <source>
        <dbReference type="ARBA" id="ARBA00012610"/>
    </source>
</evidence>
<dbReference type="GO" id="GO:0005739">
    <property type="term" value="C:mitochondrion"/>
    <property type="evidence" value="ECO:0007669"/>
    <property type="project" value="TreeGrafter"/>
</dbReference>